<gene>
    <name evidence="2" type="ORF">FYJ78_05280</name>
</gene>
<protein>
    <submittedName>
        <fullName evidence="2">Guanylate kinase</fullName>
    </submittedName>
</protein>
<comment type="caution">
    <text evidence="2">The sequence shown here is derived from an EMBL/GenBank/DDBJ whole genome shotgun (WGS) entry which is preliminary data.</text>
</comment>
<accession>A0A6I2UWX1</accession>
<evidence type="ECO:0000259" key="1">
    <source>
        <dbReference type="PROSITE" id="PS50052"/>
    </source>
</evidence>
<dbReference type="RefSeq" id="WP_154620360.1">
    <property type="nucleotide sequence ID" value="NZ_VUNL01000004.1"/>
</dbReference>
<reference evidence="2 3" key="1">
    <citation type="submission" date="2019-08" db="EMBL/GenBank/DDBJ databases">
        <title>In-depth cultivation of the pig gut microbiome towards novel bacterial diversity and tailored functional studies.</title>
        <authorList>
            <person name="Wylensek D."/>
            <person name="Hitch T.C.A."/>
            <person name="Clavel T."/>
        </authorList>
    </citation>
    <scope>NUCLEOTIDE SEQUENCE [LARGE SCALE GENOMIC DNA]</scope>
    <source>
        <strain evidence="3">WCA-380-WT-3B3</strain>
    </source>
</reference>
<evidence type="ECO:0000313" key="2">
    <source>
        <dbReference type="EMBL" id="MSV24610.1"/>
    </source>
</evidence>
<feature type="domain" description="Guanylate kinase-like" evidence="1">
    <location>
        <begin position="3"/>
        <end position="181"/>
    </location>
</feature>
<dbReference type="Gene3D" id="3.40.50.300">
    <property type="entry name" value="P-loop containing nucleotide triphosphate hydrolases"/>
    <property type="match status" value="1"/>
</dbReference>
<dbReference type="EMBL" id="VUNL01000004">
    <property type="protein sequence ID" value="MSV24610.1"/>
    <property type="molecule type" value="Genomic_DNA"/>
</dbReference>
<proteinExistence type="predicted"/>
<evidence type="ECO:0000313" key="3">
    <source>
        <dbReference type="Proteomes" id="UP000430222"/>
    </source>
</evidence>
<keyword evidence="2" id="KW-0418">Kinase</keyword>
<dbReference type="PROSITE" id="PS50052">
    <property type="entry name" value="GUANYLATE_KINASE_2"/>
    <property type="match status" value="1"/>
</dbReference>
<dbReference type="InterPro" id="IPR008144">
    <property type="entry name" value="Guanylate_kin-like_dom"/>
</dbReference>
<dbReference type="SUPFAM" id="SSF52540">
    <property type="entry name" value="P-loop containing nucleoside triphosphate hydrolases"/>
    <property type="match status" value="1"/>
</dbReference>
<keyword evidence="2" id="KW-0808">Transferase</keyword>
<sequence length="196" mass="22439">MTNRIYALVGPHGAGKSTMAFLLKEMGIHYIPVYTTHIFPKGDRRTDKNLEFYRSVSREELSRLDLVAQFTHKGDIYGVRKEDILGALEHHRISIMIMEGSGIHQLGKFIKKNLFTVYLMADCMTLVKRMLDMGCSNEEIKYHLQYAENNHEFDNWKITDYVIKNTGTPAQAVDQLLAIMGLTAVVPPDQFTRLTN</sequence>
<dbReference type="Proteomes" id="UP000430222">
    <property type="component" value="Unassembled WGS sequence"/>
</dbReference>
<keyword evidence="3" id="KW-1185">Reference proteome</keyword>
<name>A0A6I2UWX1_9FIRM</name>
<dbReference type="AlphaFoldDB" id="A0A6I2UWX1"/>
<dbReference type="GO" id="GO:0016301">
    <property type="term" value="F:kinase activity"/>
    <property type="evidence" value="ECO:0007669"/>
    <property type="project" value="UniProtKB-KW"/>
</dbReference>
<dbReference type="InterPro" id="IPR027417">
    <property type="entry name" value="P-loop_NTPase"/>
</dbReference>
<organism evidence="2 3">
    <name type="scientific">Selenomonas montiformis</name>
    <dbReference type="NCBI Taxonomy" id="2652285"/>
    <lineage>
        <taxon>Bacteria</taxon>
        <taxon>Bacillati</taxon>
        <taxon>Bacillota</taxon>
        <taxon>Negativicutes</taxon>
        <taxon>Selenomonadales</taxon>
        <taxon>Selenomonadaceae</taxon>
        <taxon>Selenomonas</taxon>
    </lineage>
</organism>